<name>A0AA38XCG0_9EURO</name>
<sequence length="179" mass="19462">MTPSRTPPPAACAAGTARCVPHGARSYMKLAWILWLSQLLPQPAADSLCLSTTVYLEARDQTLRGQQAVAEVALRRLDSGLWGDSMCQVVTARKQFAPTIVSPGTQLGNDAAWSEAMDVAFDAERNWALPAGERREIVPGASHFAALAIASPNWRNAYQVATIGDHTFYKVQNLKPRQS</sequence>
<dbReference type="Pfam" id="PF07486">
    <property type="entry name" value="Hydrolase_2"/>
    <property type="match status" value="1"/>
</dbReference>
<evidence type="ECO:0000313" key="2">
    <source>
        <dbReference type="EMBL" id="KAJ9610896.1"/>
    </source>
</evidence>
<dbReference type="EMBL" id="JAPDRN010000241">
    <property type="protein sequence ID" value="KAJ9610896.1"/>
    <property type="molecule type" value="Genomic_DNA"/>
</dbReference>
<organism evidence="2">
    <name type="scientific">Knufia peltigerae</name>
    <dbReference type="NCBI Taxonomy" id="1002370"/>
    <lineage>
        <taxon>Eukaryota</taxon>
        <taxon>Fungi</taxon>
        <taxon>Dikarya</taxon>
        <taxon>Ascomycota</taxon>
        <taxon>Pezizomycotina</taxon>
        <taxon>Eurotiomycetes</taxon>
        <taxon>Chaetothyriomycetidae</taxon>
        <taxon>Chaetothyriales</taxon>
        <taxon>Trichomeriaceae</taxon>
        <taxon>Knufia</taxon>
    </lineage>
</organism>
<accession>A0AA38XCG0</accession>
<protein>
    <recommendedName>
        <fullName evidence="1">Cell wall hydrolase SleB domain-containing protein</fullName>
    </recommendedName>
</protein>
<reference evidence="2" key="1">
    <citation type="submission" date="2022-10" db="EMBL/GenBank/DDBJ databases">
        <title>Culturing micro-colonial fungi from biological soil crusts in the Mojave desert and describing Neophaeococcomyces mojavensis, and introducing the new genera and species Taxawa tesnikishii.</title>
        <authorList>
            <person name="Kurbessoian T."/>
            <person name="Stajich J.E."/>
        </authorList>
    </citation>
    <scope>NUCLEOTIDE SEQUENCE</scope>
    <source>
        <strain evidence="2">TK_35</strain>
    </source>
</reference>
<proteinExistence type="predicted"/>
<dbReference type="AlphaFoldDB" id="A0AA38XCG0"/>
<dbReference type="InterPro" id="IPR042047">
    <property type="entry name" value="SleB_dom1"/>
</dbReference>
<gene>
    <name evidence="2" type="ORF">H2204_015387</name>
</gene>
<dbReference type="Gene3D" id="1.10.10.2520">
    <property type="entry name" value="Cell wall hydrolase SleB, domain 1"/>
    <property type="match status" value="1"/>
</dbReference>
<comment type="caution">
    <text evidence="2">The sequence shown here is derived from an EMBL/GenBank/DDBJ whole genome shotgun (WGS) entry which is preliminary data.</text>
</comment>
<dbReference type="InterPro" id="IPR011105">
    <property type="entry name" value="Cell_wall_hydrolase_SleB"/>
</dbReference>
<feature type="domain" description="Cell wall hydrolase SleB" evidence="1">
    <location>
        <begin position="62"/>
        <end position="169"/>
    </location>
</feature>
<dbReference type="GO" id="GO:0016787">
    <property type="term" value="F:hydrolase activity"/>
    <property type="evidence" value="ECO:0007669"/>
    <property type="project" value="InterPro"/>
</dbReference>
<evidence type="ECO:0000259" key="1">
    <source>
        <dbReference type="Pfam" id="PF07486"/>
    </source>
</evidence>